<dbReference type="PANTHER" id="PTHR13063">
    <property type="entry name" value="ENOS INTERACTING PROTEIN"/>
    <property type="match status" value="1"/>
</dbReference>
<evidence type="ECO:0000256" key="10">
    <source>
        <dbReference type="SAM" id="MobiDB-lite"/>
    </source>
</evidence>
<dbReference type="Pfam" id="PF15906">
    <property type="entry name" value="zf-NOSIP"/>
    <property type="match status" value="1"/>
</dbReference>
<evidence type="ECO:0000256" key="5">
    <source>
        <dbReference type="ARBA" id="ARBA00022833"/>
    </source>
</evidence>
<keyword evidence="3" id="KW-0479">Metal-binding</keyword>
<feature type="compositionally biased region" description="Basic and acidic residues" evidence="10">
    <location>
        <begin position="188"/>
        <end position="209"/>
    </location>
</feature>
<dbReference type="GO" id="GO:0005634">
    <property type="term" value="C:nucleus"/>
    <property type="evidence" value="ECO:0007669"/>
    <property type="project" value="UniProtKB-SubCell"/>
</dbReference>
<dbReference type="SMART" id="SM00184">
    <property type="entry name" value="RING"/>
    <property type="match status" value="1"/>
</dbReference>
<evidence type="ECO:0000313" key="12">
    <source>
        <dbReference type="EMBL" id="CEO54724.1"/>
    </source>
</evidence>
<protein>
    <recommendedName>
        <fullName evidence="11">RING-type domain-containing protein</fullName>
    </recommendedName>
</protein>
<comment type="similarity">
    <text evidence="2 7">Belongs to the NOSIP family.</text>
</comment>
<dbReference type="PROSITE" id="PS50089">
    <property type="entry name" value="ZF_RING_2"/>
    <property type="match status" value="1"/>
</dbReference>
<dbReference type="InterPro" id="IPR001841">
    <property type="entry name" value="Znf_RING"/>
</dbReference>
<dbReference type="SUPFAM" id="SSF57850">
    <property type="entry name" value="RING/U-box"/>
    <property type="match status" value="2"/>
</dbReference>
<feature type="domain" description="RING-type" evidence="11">
    <location>
        <begin position="279"/>
        <end position="332"/>
    </location>
</feature>
<keyword evidence="6 7" id="KW-0539">Nucleus</keyword>
<gene>
    <name evidence="12" type="ORF">BN869_000010782_1</name>
</gene>
<dbReference type="InterPro" id="IPR013083">
    <property type="entry name" value="Znf_RING/FYVE/PHD"/>
</dbReference>
<keyword evidence="9" id="KW-0175">Coiled coil</keyword>
<dbReference type="GO" id="GO:0008270">
    <property type="term" value="F:zinc ion binding"/>
    <property type="evidence" value="ECO:0007669"/>
    <property type="project" value="UniProtKB-KW"/>
</dbReference>
<dbReference type="GO" id="GO:0061630">
    <property type="term" value="F:ubiquitin protein ligase activity"/>
    <property type="evidence" value="ECO:0007669"/>
    <property type="project" value="InterPro"/>
</dbReference>
<evidence type="ECO:0000256" key="1">
    <source>
        <dbReference type="ARBA" id="ARBA00004123"/>
    </source>
</evidence>
<feature type="region of interest" description="Disordered" evidence="10">
    <location>
        <begin position="181"/>
        <end position="251"/>
    </location>
</feature>
<evidence type="ECO:0000256" key="8">
    <source>
        <dbReference type="PROSITE-ProRule" id="PRU00175"/>
    </source>
</evidence>
<dbReference type="Pfam" id="PF13445">
    <property type="entry name" value="zf-RING_UBOX"/>
    <property type="match status" value="1"/>
</dbReference>
<dbReference type="PIRSF" id="PIRSF023577">
    <property type="entry name" value="ENOS_interacting"/>
    <property type="match status" value="1"/>
</dbReference>
<sequence length="379" mass="40916">MSHNRPSVPAIARPLLALDQWINQSGKRNTSRPVFTSHERQLAKASWKSSSARLNRDSYLPFGSCSLCLELARDPVTCSRGDIFCRECALANILSQKKELKRANKARRDAELEATRNDALQDEEDQAQVVKDFELVQAGLQAGSGSAGKKKNYFIEEAPASSSNGGQELVVAGSHGTKRKLALDEEELNRAAKEDRAKARRATEQEKASSDSLPSFWTPSLTPDIRDSKLAPAAKKAKDTPLCPASNDGNSHPFSMNKLITVRFHEQYDTASQQDKRSCPSCLKLLNNASAPVLAKRCGHVLCSKCVKQFILPSAKDASQDTDSIITCYVCDETVALASDAPGSSQGLPVGLVALKSEGTGFSARGASTVEKSGVGFQC</sequence>
<dbReference type="InterPro" id="IPR016818">
    <property type="entry name" value="NOSIP"/>
</dbReference>
<feature type="compositionally biased region" description="Polar residues" evidence="10">
    <location>
        <begin position="210"/>
        <end position="221"/>
    </location>
</feature>
<evidence type="ECO:0000259" key="11">
    <source>
        <dbReference type="PROSITE" id="PS50089"/>
    </source>
</evidence>
<evidence type="ECO:0000256" key="7">
    <source>
        <dbReference type="PIRNR" id="PIRNR023577"/>
    </source>
</evidence>
<comment type="subcellular location">
    <subcellularLocation>
        <location evidence="1 7">Nucleus</location>
    </subcellularLocation>
</comment>
<feature type="coiled-coil region" evidence="9">
    <location>
        <begin position="93"/>
        <end position="123"/>
    </location>
</feature>
<dbReference type="AlphaFoldDB" id="A0A0B7KC97"/>
<name>A0A0B7KC97_BIOOC</name>
<reference evidence="12" key="1">
    <citation type="submission" date="2015-01" db="EMBL/GenBank/DDBJ databases">
        <authorList>
            <person name="Durling Mikael"/>
        </authorList>
    </citation>
    <scope>NUCLEOTIDE SEQUENCE</scope>
</reference>
<organism evidence="12">
    <name type="scientific">Bionectria ochroleuca</name>
    <name type="common">Gliocladium roseum</name>
    <dbReference type="NCBI Taxonomy" id="29856"/>
    <lineage>
        <taxon>Eukaryota</taxon>
        <taxon>Fungi</taxon>
        <taxon>Dikarya</taxon>
        <taxon>Ascomycota</taxon>
        <taxon>Pezizomycotina</taxon>
        <taxon>Sordariomycetes</taxon>
        <taxon>Hypocreomycetidae</taxon>
        <taxon>Hypocreales</taxon>
        <taxon>Bionectriaceae</taxon>
        <taxon>Clonostachys</taxon>
    </lineage>
</organism>
<evidence type="ECO:0000256" key="6">
    <source>
        <dbReference type="ARBA" id="ARBA00023242"/>
    </source>
</evidence>
<keyword evidence="4 8" id="KW-0863">Zinc-finger</keyword>
<evidence type="ECO:0000256" key="9">
    <source>
        <dbReference type="SAM" id="Coils"/>
    </source>
</evidence>
<dbReference type="EMBL" id="CDPU01000045">
    <property type="protein sequence ID" value="CEO54724.1"/>
    <property type="molecule type" value="Genomic_DNA"/>
</dbReference>
<dbReference type="InterPro" id="IPR017907">
    <property type="entry name" value="Znf_RING_CS"/>
</dbReference>
<dbReference type="InterPro" id="IPR027370">
    <property type="entry name" value="Znf-RING_euk"/>
</dbReference>
<dbReference type="InterPro" id="IPR031790">
    <property type="entry name" value="Znf-NOSIP"/>
</dbReference>
<keyword evidence="5" id="KW-0862">Zinc</keyword>
<accession>A0A0B7KC97</accession>
<evidence type="ECO:0000256" key="3">
    <source>
        <dbReference type="ARBA" id="ARBA00022723"/>
    </source>
</evidence>
<dbReference type="PANTHER" id="PTHR13063:SF10">
    <property type="entry name" value="NITRIC OXIDE SYNTHASE-INTERACTING PROTEIN"/>
    <property type="match status" value="1"/>
</dbReference>
<evidence type="ECO:0000256" key="2">
    <source>
        <dbReference type="ARBA" id="ARBA00008126"/>
    </source>
</evidence>
<proteinExistence type="inferred from homology"/>
<dbReference type="Gene3D" id="3.30.40.10">
    <property type="entry name" value="Zinc/RING finger domain, C3HC4 (zinc finger)"/>
    <property type="match status" value="2"/>
</dbReference>
<evidence type="ECO:0000256" key="4">
    <source>
        <dbReference type="ARBA" id="ARBA00022771"/>
    </source>
</evidence>
<dbReference type="PROSITE" id="PS00518">
    <property type="entry name" value="ZF_RING_1"/>
    <property type="match status" value="1"/>
</dbReference>